<accession>A0ABU1ZWB3</accession>
<evidence type="ECO:0000313" key="2">
    <source>
        <dbReference type="EMBL" id="MDR7329228.1"/>
    </source>
</evidence>
<dbReference type="Proteomes" id="UP001180840">
    <property type="component" value="Unassembled WGS sequence"/>
</dbReference>
<dbReference type="EMBL" id="JAVDXZ010000001">
    <property type="protein sequence ID" value="MDR7329228.1"/>
    <property type="molecule type" value="Genomic_DNA"/>
</dbReference>
<gene>
    <name evidence="2" type="ORF">J2S39_000904</name>
</gene>
<keyword evidence="3" id="KW-1185">Reference proteome</keyword>
<proteinExistence type="predicted"/>
<reference evidence="2" key="1">
    <citation type="submission" date="2023-07" db="EMBL/GenBank/DDBJ databases">
        <title>Sequencing the genomes of 1000 actinobacteria strains.</title>
        <authorList>
            <person name="Klenk H.-P."/>
        </authorList>
    </citation>
    <scope>NUCLEOTIDE SEQUENCE</scope>
    <source>
        <strain evidence="2">DSM 107476</strain>
    </source>
</reference>
<keyword evidence="1" id="KW-0732">Signal</keyword>
<comment type="caution">
    <text evidence="2">The sequence shown here is derived from an EMBL/GenBank/DDBJ whole genome shotgun (WGS) entry which is preliminary data.</text>
</comment>
<feature type="chain" id="PRO_5045095864" evidence="1">
    <location>
        <begin position="25"/>
        <end position="94"/>
    </location>
</feature>
<feature type="signal peptide" evidence="1">
    <location>
        <begin position="1"/>
        <end position="24"/>
    </location>
</feature>
<organism evidence="2 3">
    <name type="scientific">Corynebacterium guangdongense</name>
    <dbReference type="NCBI Taxonomy" id="1783348"/>
    <lineage>
        <taxon>Bacteria</taxon>
        <taxon>Bacillati</taxon>
        <taxon>Actinomycetota</taxon>
        <taxon>Actinomycetes</taxon>
        <taxon>Mycobacteriales</taxon>
        <taxon>Corynebacteriaceae</taxon>
        <taxon>Corynebacterium</taxon>
    </lineage>
</organism>
<evidence type="ECO:0000313" key="3">
    <source>
        <dbReference type="Proteomes" id="UP001180840"/>
    </source>
</evidence>
<name>A0ABU1ZWB3_9CORY</name>
<evidence type="ECO:0000256" key="1">
    <source>
        <dbReference type="SAM" id="SignalP"/>
    </source>
</evidence>
<protein>
    <submittedName>
        <fullName evidence="2">Uncharacterized protein</fullName>
    </submittedName>
</protein>
<sequence>MRRTLVALSTAAAVTLAGTGAAHAQDLPEQMTYGSQGWDLLSSDSATGEQNVEAVRLLSADYAVGSSVFFLAGLVLHQLADVLPQGAEIPLSTA</sequence>
<dbReference type="RefSeq" id="WP_290198190.1">
    <property type="nucleotide sequence ID" value="NZ_CP047654.1"/>
</dbReference>